<proteinExistence type="predicted"/>
<gene>
    <name evidence="1" type="ORF">ENP73_10325</name>
</gene>
<name>A0A7C2C5Y6_9DEIN</name>
<organism evidence="1">
    <name type="scientific">Thermus islandicus</name>
    <dbReference type="NCBI Taxonomy" id="540988"/>
    <lineage>
        <taxon>Bacteria</taxon>
        <taxon>Thermotogati</taxon>
        <taxon>Deinococcota</taxon>
        <taxon>Deinococci</taxon>
        <taxon>Thermales</taxon>
        <taxon>Thermaceae</taxon>
        <taxon>Thermus</taxon>
    </lineage>
</organism>
<accession>A0A7C2C5Y6</accession>
<dbReference type="AlphaFoldDB" id="A0A7C2C5Y6"/>
<sequence length="560" mass="61279">MFRVRLPLYGSPKAEGPLGPLPLRRKALGILYYLALEGPTRRERLAELLWGHRAALQNLRAELTHLRAFLGKEAFRGPVLSLPPGVELDPTPVGGDPLEGLEDLSPSFADWVQVWRARWGKAEETLPFPERLKGVRPPALVVLIGPPGSGREGVARALSERLSLPFRQGRPQGPGVYYFGGPLPGKELAFGLHPAPGQVLVVARSRFGEDPAFLLALRARFPAEITFVEAVPRLSWPEARDGPLRHRPFSEAARFFLRSGGRVEVLRELLGMGSPEALPQRVRAAVALEARYLPLAVRRALEVLSLHPGPWPVELAEALGLKEEVNELEHRGWLAFQGGGYRLTEPQFRPYLAAGFGAGQRAHLHRRLAQAFAGLGDPVAEAYHRHQGGEAVDVGLLGARLRGWRRAVARPEGRPPSVPRVRVGLGRRRILEGLEEVHLVSLGGEEVGVELGLPEPTLLRLRGQVHQELPLGLGASLEAFPLRLRGAEREVSFLPGAAPGHYFWGTVLPEEGMDHLLLLPEGLYFLELRTPGLASLRLEAYAPQEGSAEALAPLGVPVLF</sequence>
<protein>
    <submittedName>
        <fullName evidence="1">Uncharacterized protein</fullName>
    </submittedName>
</protein>
<reference evidence="1" key="1">
    <citation type="journal article" date="2020" name="mSystems">
        <title>Genome- and Community-Level Interaction Insights into Carbon Utilization and Element Cycling Functions of Hydrothermarchaeota in Hydrothermal Sediment.</title>
        <authorList>
            <person name="Zhou Z."/>
            <person name="Liu Y."/>
            <person name="Xu W."/>
            <person name="Pan J."/>
            <person name="Luo Z.H."/>
            <person name="Li M."/>
        </authorList>
    </citation>
    <scope>NUCLEOTIDE SEQUENCE [LARGE SCALE GENOMIC DNA]</scope>
    <source>
        <strain evidence="1">SpSt-246</strain>
    </source>
</reference>
<comment type="caution">
    <text evidence="1">The sequence shown here is derived from an EMBL/GenBank/DDBJ whole genome shotgun (WGS) entry which is preliminary data.</text>
</comment>
<dbReference type="EMBL" id="DSKL01000401">
    <property type="protein sequence ID" value="HEH83321.1"/>
    <property type="molecule type" value="Genomic_DNA"/>
</dbReference>
<evidence type="ECO:0000313" key="1">
    <source>
        <dbReference type="EMBL" id="HEH83321.1"/>
    </source>
</evidence>
<dbReference type="SUPFAM" id="SSF52540">
    <property type="entry name" value="P-loop containing nucleoside triphosphate hydrolases"/>
    <property type="match status" value="1"/>
</dbReference>
<dbReference type="InterPro" id="IPR027417">
    <property type="entry name" value="P-loop_NTPase"/>
</dbReference>